<gene>
    <name evidence="1" type="ORF">E7681_18685</name>
</gene>
<dbReference type="InterPro" id="IPR027463">
    <property type="entry name" value="AcrB_DN_DC_subdom"/>
</dbReference>
<feature type="non-terminal residue" evidence="1">
    <location>
        <position position="1"/>
    </location>
</feature>
<dbReference type="GO" id="GO:0042910">
    <property type="term" value="F:xenobiotic transmembrane transporter activity"/>
    <property type="evidence" value="ECO:0007669"/>
    <property type="project" value="TreeGrafter"/>
</dbReference>
<keyword evidence="2" id="KW-1185">Reference proteome</keyword>
<dbReference type="Pfam" id="PF00873">
    <property type="entry name" value="ACR_tran"/>
    <property type="match status" value="1"/>
</dbReference>
<dbReference type="SUPFAM" id="SSF82714">
    <property type="entry name" value="Multidrug efflux transporter AcrB TolC docking domain, DN and DC subdomains"/>
    <property type="match status" value="1"/>
</dbReference>
<dbReference type="PANTHER" id="PTHR32063:SF24">
    <property type="entry name" value="CATION EFFLUX SYSTEM (ACRB_ACRD_ACRF FAMILY)"/>
    <property type="match status" value="1"/>
</dbReference>
<proteinExistence type="predicted"/>
<dbReference type="EMBL" id="SSMD01000037">
    <property type="protein sequence ID" value="THD70565.1"/>
    <property type="molecule type" value="Genomic_DNA"/>
</dbReference>
<dbReference type="PANTHER" id="PTHR32063">
    <property type="match status" value="1"/>
</dbReference>
<accession>A0A4S3M4D9</accession>
<evidence type="ECO:0000313" key="2">
    <source>
        <dbReference type="Proteomes" id="UP000306113"/>
    </source>
</evidence>
<organism evidence="1 2">
    <name type="scientific">Thalassobius vesicularis</name>
    <dbReference type="NCBI Taxonomy" id="1294297"/>
    <lineage>
        <taxon>Bacteria</taxon>
        <taxon>Pseudomonadati</taxon>
        <taxon>Pseudomonadota</taxon>
        <taxon>Alphaproteobacteria</taxon>
        <taxon>Rhodobacterales</taxon>
        <taxon>Roseobacteraceae</taxon>
        <taxon>Thalassovita</taxon>
    </lineage>
</organism>
<name>A0A4S3M4D9_9RHOB</name>
<dbReference type="InterPro" id="IPR001036">
    <property type="entry name" value="Acrflvin-R"/>
</dbReference>
<dbReference type="RefSeq" id="WP_136340769.1">
    <property type="nucleotide sequence ID" value="NZ_SSMD01000037.1"/>
</dbReference>
<reference evidence="1 2" key="1">
    <citation type="submission" date="2019-04" db="EMBL/GenBank/DDBJ databases">
        <title>Draft genome sequence of Youngimonas vesicularis.</title>
        <authorList>
            <person name="Hameed A."/>
        </authorList>
    </citation>
    <scope>NUCLEOTIDE SEQUENCE [LARGE SCALE GENOMIC DNA]</scope>
    <source>
        <strain evidence="1 2">CC-AMW-E</strain>
    </source>
</reference>
<dbReference type="AlphaFoldDB" id="A0A4S3M4D9"/>
<dbReference type="Gene3D" id="3.30.70.1440">
    <property type="entry name" value="Multidrug efflux transporter AcrB pore domain"/>
    <property type="match status" value="1"/>
</dbReference>
<sequence length="140" mass="14494">LSPGAEALGLTATEVAGQLRAAFLGTQLTEIRRGDLAWDLEVRLPDNDRAARADLNAFEIALPDGGAVPLSSIVTIDEARGWGGITRRNGLRTLTVAADVDGRIGNADAITAQLAEGFLPDLVTTTPGLDFEVGGQAANS</sequence>
<comment type="caution">
    <text evidence="1">The sequence shown here is derived from an EMBL/GenBank/DDBJ whole genome shotgun (WGS) entry which is preliminary data.</text>
</comment>
<evidence type="ECO:0000313" key="1">
    <source>
        <dbReference type="EMBL" id="THD70565.1"/>
    </source>
</evidence>
<feature type="non-terminal residue" evidence="1">
    <location>
        <position position="140"/>
    </location>
</feature>
<protein>
    <submittedName>
        <fullName evidence="1">Efflux RND transporter permease subunit</fullName>
    </submittedName>
</protein>
<dbReference type="Gene3D" id="3.30.2090.10">
    <property type="entry name" value="Multidrug efflux transporter AcrB TolC docking domain, DN and DC subdomains"/>
    <property type="match status" value="1"/>
</dbReference>
<dbReference type="GO" id="GO:0005886">
    <property type="term" value="C:plasma membrane"/>
    <property type="evidence" value="ECO:0007669"/>
    <property type="project" value="TreeGrafter"/>
</dbReference>
<dbReference type="Proteomes" id="UP000306113">
    <property type="component" value="Unassembled WGS sequence"/>
</dbReference>
<dbReference type="OrthoDB" id="9807350at2"/>